<keyword evidence="4" id="KW-0378">Hydrolase</keyword>
<dbReference type="EMBL" id="VCQV01000029">
    <property type="protein sequence ID" value="TWP34324.1"/>
    <property type="molecule type" value="Genomic_DNA"/>
</dbReference>
<comment type="cofactor">
    <cofactor evidence="2">
        <name>Mg(2+)</name>
        <dbReference type="ChEBI" id="CHEBI:18420"/>
    </cofactor>
</comment>
<evidence type="ECO:0000256" key="2">
    <source>
        <dbReference type="ARBA" id="ARBA00001946"/>
    </source>
</evidence>
<comment type="cofactor">
    <cofactor evidence="1">
        <name>Mn(2+)</name>
        <dbReference type="ChEBI" id="CHEBI:29035"/>
    </cofactor>
</comment>
<gene>
    <name evidence="8" type="ORF">FGL98_17995</name>
</gene>
<proteinExistence type="predicted"/>
<dbReference type="GO" id="GO:0046872">
    <property type="term" value="F:metal ion binding"/>
    <property type="evidence" value="ECO:0007669"/>
    <property type="project" value="UniProtKB-KW"/>
</dbReference>
<reference evidence="8 9" key="2">
    <citation type="submission" date="2019-08" db="EMBL/GenBank/DDBJ databases">
        <title>Jejuicoccus antrihumi gen. nov., sp. nov., a new member of the family Dermacoccaceae isolated from a cave.</title>
        <authorList>
            <person name="Schumann P."/>
            <person name="Kim I.S."/>
        </authorList>
    </citation>
    <scope>NUCLEOTIDE SEQUENCE [LARGE SCALE GENOMIC DNA]</scope>
    <source>
        <strain evidence="8 9">C5-26</strain>
    </source>
</reference>
<evidence type="ECO:0000256" key="6">
    <source>
        <dbReference type="ARBA" id="ARBA00023211"/>
    </source>
</evidence>
<dbReference type="Gene3D" id="3.90.79.10">
    <property type="entry name" value="Nucleoside Triphosphate Pyrophosphohydrolase"/>
    <property type="match status" value="1"/>
</dbReference>
<dbReference type="PROSITE" id="PS51462">
    <property type="entry name" value="NUDIX"/>
    <property type="match status" value="1"/>
</dbReference>
<dbReference type="PANTHER" id="PTHR12318:SF0">
    <property type="entry name" value="ACYL-COENZYME A DIPHOSPHATASE NUDT19"/>
    <property type="match status" value="1"/>
</dbReference>
<dbReference type="OrthoDB" id="7183442at2"/>
<dbReference type="InterPro" id="IPR015797">
    <property type="entry name" value="NUDIX_hydrolase-like_dom_sf"/>
</dbReference>
<protein>
    <submittedName>
        <fullName evidence="8">NUDIX domain-containing protein</fullName>
    </submittedName>
</protein>
<evidence type="ECO:0000256" key="5">
    <source>
        <dbReference type="ARBA" id="ARBA00022842"/>
    </source>
</evidence>
<keyword evidence="5" id="KW-0460">Magnesium</keyword>
<evidence type="ECO:0000256" key="4">
    <source>
        <dbReference type="ARBA" id="ARBA00022801"/>
    </source>
</evidence>
<name>A0A563DXB3_9MICO</name>
<dbReference type="RefSeq" id="WP_146319023.1">
    <property type="nucleotide sequence ID" value="NZ_VCQV01000029.1"/>
</dbReference>
<organism evidence="8 9">
    <name type="scientific">Leekyejoonella antrihumi</name>
    <dbReference type="NCBI Taxonomy" id="1660198"/>
    <lineage>
        <taxon>Bacteria</taxon>
        <taxon>Bacillati</taxon>
        <taxon>Actinomycetota</taxon>
        <taxon>Actinomycetes</taxon>
        <taxon>Micrococcales</taxon>
        <taxon>Dermacoccaceae</taxon>
        <taxon>Leekyejoonella</taxon>
    </lineage>
</organism>
<dbReference type="AlphaFoldDB" id="A0A563DXB3"/>
<comment type="caution">
    <text evidence="8">The sequence shown here is derived from an EMBL/GenBank/DDBJ whole genome shotgun (WGS) entry which is preliminary data.</text>
</comment>
<evidence type="ECO:0000259" key="7">
    <source>
        <dbReference type="PROSITE" id="PS51462"/>
    </source>
</evidence>
<evidence type="ECO:0000313" key="9">
    <source>
        <dbReference type="Proteomes" id="UP000320244"/>
    </source>
</evidence>
<evidence type="ECO:0000313" key="8">
    <source>
        <dbReference type="EMBL" id="TWP34324.1"/>
    </source>
</evidence>
<dbReference type="InterPro" id="IPR000086">
    <property type="entry name" value="NUDIX_hydrolase_dom"/>
</dbReference>
<keyword evidence="3" id="KW-0479">Metal-binding</keyword>
<dbReference type="CDD" id="cd18870">
    <property type="entry name" value="NUDIX_AcylCoAdiphos_Nudt19"/>
    <property type="match status" value="1"/>
</dbReference>
<keyword evidence="6" id="KW-0464">Manganese</keyword>
<dbReference type="SUPFAM" id="SSF55811">
    <property type="entry name" value="Nudix"/>
    <property type="match status" value="1"/>
</dbReference>
<sequence length="285" mass="30974">MTAPAGTRVVEFQVPGMLATSVAAWLSAGQPGGGAPKLSSTVMLLRDRRAAEPVEVFMLRRVTSMKFAPSMWVFPGGGVDPRDAEIDIPWAGPRPQEWADRMRAPAERAVELVVAAVREVFEECGVLLAGADGTSVVADVSGPEWRAERDALLSKEQSFGQLLARRGLVLRSDLLSLRDHWITPECEPRRYDTWFFAALMPHGQEADDDTTEADKVQWVAPGDLLAAAEAGTARVLPPTIVQLRRLAHADNAATVLAQRPLVIPVMPVPTRTDDGIVMRVTLPDD</sequence>
<dbReference type="InterPro" id="IPR039121">
    <property type="entry name" value="NUDT19"/>
</dbReference>
<feature type="domain" description="Nudix hydrolase" evidence="7">
    <location>
        <begin position="35"/>
        <end position="241"/>
    </location>
</feature>
<dbReference type="Proteomes" id="UP000320244">
    <property type="component" value="Unassembled WGS sequence"/>
</dbReference>
<evidence type="ECO:0000256" key="1">
    <source>
        <dbReference type="ARBA" id="ARBA00001936"/>
    </source>
</evidence>
<dbReference type="GO" id="GO:0016818">
    <property type="term" value="F:hydrolase activity, acting on acid anhydrides, in phosphorus-containing anhydrides"/>
    <property type="evidence" value="ECO:0007669"/>
    <property type="project" value="InterPro"/>
</dbReference>
<evidence type="ECO:0000256" key="3">
    <source>
        <dbReference type="ARBA" id="ARBA00022723"/>
    </source>
</evidence>
<dbReference type="PANTHER" id="PTHR12318">
    <property type="entry name" value="TESTOSTERONE-REGULATED PROTEIN RP2"/>
    <property type="match status" value="1"/>
</dbReference>
<reference evidence="8 9" key="1">
    <citation type="submission" date="2019-05" db="EMBL/GenBank/DDBJ databases">
        <authorList>
            <person name="Lee S.D."/>
        </authorList>
    </citation>
    <scope>NUCLEOTIDE SEQUENCE [LARGE SCALE GENOMIC DNA]</scope>
    <source>
        <strain evidence="8 9">C5-26</strain>
    </source>
</reference>
<accession>A0A563DXB3</accession>
<keyword evidence="9" id="KW-1185">Reference proteome</keyword>